<organism evidence="2 3">
    <name type="scientific">Diplodia seriata</name>
    <dbReference type="NCBI Taxonomy" id="420778"/>
    <lineage>
        <taxon>Eukaryota</taxon>
        <taxon>Fungi</taxon>
        <taxon>Dikarya</taxon>
        <taxon>Ascomycota</taxon>
        <taxon>Pezizomycotina</taxon>
        <taxon>Dothideomycetes</taxon>
        <taxon>Dothideomycetes incertae sedis</taxon>
        <taxon>Botryosphaeriales</taxon>
        <taxon>Botryosphaeriaceae</taxon>
        <taxon>Diplodia</taxon>
    </lineage>
</organism>
<feature type="compositionally biased region" description="Acidic residues" evidence="1">
    <location>
        <begin position="106"/>
        <end position="127"/>
    </location>
</feature>
<sequence length="158" mass="17895">MPPALHNGVRLDERDRISDSAASGFTAVNGRSSPQTLKLSGNGSERRHSRPEHPDPPDGPPTPRPPERDMRLSSPAKRKRSVYDEEEDSRRLDMYSRRRGSNSPSSEEEEEEEEDDEDLILVDENGEPEGRMRGDFTATPQRDVSKAPFPPQYRIRSI</sequence>
<feature type="compositionally biased region" description="Polar residues" evidence="1">
    <location>
        <begin position="29"/>
        <end position="43"/>
    </location>
</feature>
<reference evidence="2 3" key="2">
    <citation type="submission" date="2015-05" db="EMBL/GenBank/DDBJ databases">
        <title>Distinctive expansion of gene families associated with plant cell wall degradation and secondary metabolism in the genomes of grapevine trunk pathogens.</title>
        <authorList>
            <person name="Lawrence D.P."/>
            <person name="Travadon R."/>
            <person name="Rolshausen P.E."/>
            <person name="Baumgartner K."/>
        </authorList>
    </citation>
    <scope>NUCLEOTIDE SEQUENCE [LARGE SCALE GENOMIC DNA]</scope>
    <source>
        <strain evidence="2">DS831</strain>
    </source>
</reference>
<dbReference type="AlphaFoldDB" id="A0A0G2EKR8"/>
<evidence type="ECO:0000313" key="3">
    <source>
        <dbReference type="Proteomes" id="UP000034182"/>
    </source>
</evidence>
<dbReference type="EMBL" id="LAQI01000071">
    <property type="protein sequence ID" value="KKY22934.1"/>
    <property type="molecule type" value="Genomic_DNA"/>
</dbReference>
<feature type="region of interest" description="Disordered" evidence="1">
    <location>
        <begin position="1"/>
        <end position="158"/>
    </location>
</feature>
<comment type="caution">
    <text evidence="2">The sequence shown here is derived from an EMBL/GenBank/DDBJ whole genome shotgun (WGS) entry which is preliminary data.</text>
</comment>
<evidence type="ECO:0000313" key="2">
    <source>
        <dbReference type="EMBL" id="KKY22934.1"/>
    </source>
</evidence>
<reference evidence="2 3" key="1">
    <citation type="submission" date="2015-03" db="EMBL/GenBank/DDBJ databases">
        <authorList>
            <person name="Morales-Cruz A."/>
            <person name="Amrine K.C."/>
            <person name="Cantu D."/>
        </authorList>
    </citation>
    <scope>NUCLEOTIDE SEQUENCE [LARGE SCALE GENOMIC DNA]</scope>
    <source>
        <strain evidence="2">DS831</strain>
    </source>
</reference>
<evidence type="ECO:0000256" key="1">
    <source>
        <dbReference type="SAM" id="MobiDB-lite"/>
    </source>
</evidence>
<gene>
    <name evidence="2" type="ORF">UCDDS831_g03368</name>
</gene>
<proteinExistence type="predicted"/>
<accession>A0A0G2EKR8</accession>
<feature type="compositionally biased region" description="Basic and acidic residues" evidence="1">
    <location>
        <begin position="9"/>
        <end position="18"/>
    </location>
</feature>
<dbReference type="Proteomes" id="UP000034182">
    <property type="component" value="Unassembled WGS sequence"/>
</dbReference>
<protein>
    <submittedName>
        <fullName evidence="2">Uncharacterized protein</fullName>
    </submittedName>
</protein>
<name>A0A0G2EKR8_9PEZI</name>